<dbReference type="SUPFAM" id="SSF54913">
    <property type="entry name" value="GlnB-like"/>
    <property type="match status" value="1"/>
</dbReference>
<dbReference type="AlphaFoldDB" id="A0AAE3DXY8"/>
<dbReference type="Proteomes" id="UP001198242">
    <property type="component" value="Unassembled WGS sequence"/>
</dbReference>
<reference evidence="3 4" key="1">
    <citation type="submission" date="2021-10" db="EMBL/GenBank/DDBJ databases">
        <title>Anaerobic single-cell dispensing facilitates the cultivation of human gut bacteria.</title>
        <authorList>
            <person name="Afrizal A."/>
        </authorList>
    </citation>
    <scope>NUCLEOTIDE SEQUENCE [LARGE SCALE GENOMIC DNA]</scope>
    <source>
        <strain evidence="3 4">CLA-AA-H232</strain>
    </source>
</reference>
<dbReference type="GO" id="GO:0005829">
    <property type="term" value="C:cytosol"/>
    <property type="evidence" value="ECO:0007669"/>
    <property type="project" value="TreeGrafter"/>
</dbReference>
<keyword evidence="4" id="KW-1185">Reference proteome</keyword>
<evidence type="ECO:0000313" key="4">
    <source>
        <dbReference type="Proteomes" id="UP001198242"/>
    </source>
</evidence>
<evidence type="ECO:0000313" key="3">
    <source>
        <dbReference type="EMBL" id="MCC2210117.1"/>
    </source>
</evidence>
<dbReference type="InterPro" id="IPR002187">
    <property type="entry name" value="N-reg_PII"/>
</dbReference>
<evidence type="ECO:0000256" key="2">
    <source>
        <dbReference type="RuleBase" id="RU003936"/>
    </source>
</evidence>
<proteinExistence type="inferred from homology"/>
<dbReference type="GO" id="GO:0005524">
    <property type="term" value="F:ATP binding"/>
    <property type="evidence" value="ECO:0007669"/>
    <property type="project" value="TreeGrafter"/>
</dbReference>
<dbReference type="PROSITE" id="PS00638">
    <property type="entry name" value="PII_GLNB_CTER"/>
    <property type="match status" value="1"/>
</dbReference>
<dbReference type="InterPro" id="IPR017918">
    <property type="entry name" value="N-reg_PII_CS"/>
</dbReference>
<comment type="similarity">
    <text evidence="2">Belongs to the P(II) protein family.</text>
</comment>
<dbReference type="InterPro" id="IPR011322">
    <property type="entry name" value="N-reg_PII-like_a/b"/>
</dbReference>
<accession>A0AAE3DXY8</accession>
<dbReference type="PRINTS" id="PR00340">
    <property type="entry name" value="PIIGLNB"/>
</dbReference>
<dbReference type="PANTHER" id="PTHR30115:SF11">
    <property type="entry name" value="NITROGEN REGULATORY PROTEIN P-II HOMOLOG"/>
    <property type="match status" value="1"/>
</dbReference>
<dbReference type="Pfam" id="PF00543">
    <property type="entry name" value="P-II"/>
    <property type="match status" value="1"/>
</dbReference>
<dbReference type="PANTHER" id="PTHR30115">
    <property type="entry name" value="NITROGEN REGULATORY PROTEIN P-II"/>
    <property type="match status" value="1"/>
</dbReference>
<dbReference type="Gene3D" id="3.30.70.120">
    <property type="match status" value="1"/>
</dbReference>
<dbReference type="InterPro" id="IPR015867">
    <property type="entry name" value="N-reg_PII/ATP_PRibTrfase_C"/>
</dbReference>
<organism evidence="3 4">
    <name type="scientific">Hominilimicola fabiformis</name>
    <dbReference type="NCBI Taxonomy" id="2885356"/>
    <lineage>
        <taxon>Bacteria</taxon>
        <taxon>Bacillati</taxon>
        <taxon>Bacillota</taxon>
        <taxon>Clostridia</taxon>
        <taxon>Eubacteriales</taxon>
        <taxon>Oscillospiraceae</taxon>
        <taxon>Hominilimicola</taxon>
    </lineage>
</organism>
<gene>
    <name evidence="3" type="ORF">LKE05_04850</name>
</gene>
<dbReference type="GO" id="GO:0030234">
    <property type="term" value="F:enzyme regulator activity"/>
    <property type="evidence" value="ECO:0007669"/>
    <property type="project" value="InterPro"/>
</dbReference>
<dbReference type="GO" id="GO:0006808">
    <property type="term" value="P:regulation of nitrogen utilization"/>
    <property type="evidence" value="ECO:0007669"/>
    <property type="project" value="InterPro"/>
</dbReference>
<protein>
    <submittedName>
        <fullName evidence="3">P-II family nitrogen regulator</fullName>
    </submittedName>
</protein>
<dbReference type="EMBL" id="JAJEQM010000005">
    <property type="protein sequence ID" value="MCC2210117.1"/>
    <property type="molecule type" value="Genomic_DNA"/>
</dbReference>
<keyword evidence="1" id="KW-0597">Phosphoprotein</keyword>
<name>A0AAE3DXY8_9FIRM</name>
<evidence type="ECO:0000256" key="1">
    <source>
        <dbReference type="PIRSR" id="PIRSR602187-50"/>
    </source>
</evidence>
<dbReference type="PROSITE" id="PS51343">
    <property type="entry name" value="PII_GLNB_DOM"/>
    <property type="match status" value="1"/>
</dbReference>
<comment type="caution">
    <text evidence="3">The sequence shown here is derived from an EMBL/GenBank/DDBJ whole genome shotgun (WGS) entry which is preliminary data.</text>
</comment>
<feature type="modified residue" description="O-UMP-tyrosine" evidence="1">
    <location>
        <position position="51"/>
    </location>
</feature>
<sequence length="113" mass="12499">MTKIEIITRQSKLEDLKTALNEIGINGMTVSNVLGYGVQKGQKHRYRGVEYSVDLLPKIKIEMVVCTVPVDDVVNTAISVLRTGEIGDGKIFISPVSRVIKVRTGEEDREALL</sequence>
<dbReference type="SMART" id="SM00938">
    <property type="entry name" value="P-II"/>
    <property type="match status" value="1"/>
</dbReference>